<keyword evidence="5 8" id="KW-0689">Ribosomal protein</keyword>
<feature type="domain" description="Large ribosomal subunit protein uL5 N-terminal" evidence="10">
    <location>
        <begin position="30"/>
        <end position="86"/>
    </location>
</feature>
<evidence type="ECO:0000256" key="1">
    <source>
        <dbReference type="ARBA" id="ARBA00008553"/>
    </source>
</evidence>
<comment type="caution">
    <text evidence="12">The sequence shown here is derived from an EMBL/GenBank/DDBJ whole genome shotgun (WGS) entry which is preliminary data.</text>
</comment>
<gene>
    <name evidence="8 12" type="primary">rplE</name>
    <name evidence="12" type="ORF">GCM10007989_04240</name>
</gene>
<reference evidence="12" key="2">
    <citation type="submission" date="2020-09" db="EMBL/GenBank/DDBJ databases">
        <authorList>
            <person name="Sun Q."/>
            <person name="Kim S."/>
        </authorList>
    </citation>
    <scope>NUCLEOTIDE SEQUENCE</scope>
    <source>
        <strain evidence="12">KCTC 32437</strain>
    </source>
</reference>
<evidence type="ECO:0000256" key="7">
    <source>
        <dbReference type="ARBA" id="ARBA00035245"/>
    </source>
</evidence>
<feature type="domain" description="Large ribosomal subunit protein uL5 C-terminal" evidence="11">
    <location>
        <begin position="90"/>
        <end position="183"/>
    </location>
</feature>
<dbReference type="Proteomes" id="UP000646579">
    <property type="component" value="Unassembled WGS sequence"/>
</dbReference>
<dbReference type="GO" id="GO:1990904">
    <property type="term" value="C:ribonucleoprotein complex"/>
    <property type="evidence" value="ECO:0007669"/>
    <property type="project" value="UniProtKB-KW"/>
</dbReference>
<sequence length="185" mass="21154">MAETAYVPRLRTEYDENIKKALSEQFGYSNVMQLPRLEKIVLNMGVGEAVADSKKIRSAAADLERISGQKPVITRARKSIAGFKVREDMPIGVKVTLRKQRMYEFLDRLVNIALPRVRDFRGLNPKSFDGRGNYAMGIREHIVFPEINYDQVDQIWGMDIIIATTAKTDDEARALLKGFNFPFRQ</sequence>
<evidence type="ECO:0000256" key="3">
    <source>
        <dbReference type="ARBA" id="ARBA00022730"/>
    </source>
</evidence>
<dbReference type="EMBL" id="BMZE01000001">
    <property type="protein sequence ID" value="GHA12841.1"/>
    <property type="molecule type" value="Genomic_DNA"/>
</dbReference>
<evidence type="ECO:0000256" key="5">
    <source>
        <dbReference type="ARBA" id="ARBA00022980"/>
    </source>
</evidence>
<evidence type="ECO:0000256" key="8">
    <source>
        <dbReference type="HAMAP-Rule" id="MF_01333"/>
    </source>
</evidence>
<dbReference type="InterPro" id="IPR020929">
    <property type="entry name" value="Ribosomal_uL5_CS"/>
</dbReference>
<keyword evidence="4 8" id="KW-0694">RNA-binding</keyword>
<dbReference type="GO" id="GO:0006412">
    <property type="term" value="P:translation"/>
    <property type="evidence" value="ECO:0007669"/>
    <property type="project" value="UniProtKB-UniRule"/>
</dbReference>
<evidence type="ECO:0000313" key="12">
    <source>
        <dbReference type="EMBL" id="GHA12841.1"/>
    </source>
</evidence>
<keyword evidence="2 8" id="KW-0820">tRNA-binding</keyword>
<dbReference type="PANTHER" id="PTHR11994">
    <property type="entry name" value="60S RIBOSOMAL PROTEIN L11-RELATED"/>
    <property type="match status" value="1"/>
</dbReference>
<accession>A0A918RU14</accession>
<dbReference type="InterPro" id="IPR031310">
    <property type="entry name" value="Ribosomal_uL5_N"/>
</dbReference>
<dbReference type="NCBIfam" id="NF000585">
    <property type="entry name" value="PRK00010.1"/>
    <property type="match status" value="1"/>
</dbReference>
<dbReference type="RefSeq" id="WP_189422904.1">
    <property type="nucleotide sequence ID" value="NZ_BMZE01000001.1"/>
</dbReference>
<proteinExistence type="inferred from homology"/>
<name>A0A918RU14_9HYPH</name>
<dbReference type="InterPro" id="IPR020930">
    <property type="entry name" value="Ribosomal_uL5_bac-type"/>
</dbReference>
<dbReference type="Gene3D" id="3.30.1440.10">
    <property type="match status" value="1"/>
</dbReference>
<keyword evidence="6 8" id="KW-0687">Ribonucleoprotein</keyword>
<evidence type="ECO:0000259" key="11">
    <source>
        <dbReference type="Pfam" id="PF00673"/>
    </source>
</evidence>
<comment type="subunit">
    <text evidence="8">Part of the 50S ribosomal subunit; part of the 5S rRNA/L5/L18/L25 subcomplex. Contacts the 5S rRNA and the P site tRNA. Forms a bridge to the 30S subunit in the 70S ribosome.</text>
</comment>
<dbReference type="PIRSF" id="PIRSF002161">
    <property type="entry name" value="Ribosomal_L5"/>
    <property type="match status" value="1"/>
</dbReference>
<evidence type="ECO:0000256" key="6">
    <source>
        <dbReference type="ARBA" id="ARBA00023274"/>
    </source>
</evidence>
<dbReference type="GO" id="GO:0000049">
    <property type="term" value="F:tRNA binding"/>
    <property type="evidence" value="ECO:0007669"/>
    <property type="project" value="UniProtKB-UniRule"/>
</dbReference>
<dbReference type="PROSITE" id="PS00358">
    <property type="entry name" value="RIBOSOMAL_L5"/>
    <property type="match status" value="1"/>
</dbReference>
<dbReference type="GO" id="GO:0019843">
    <property type="term" value="F:rRNA binding"/>
    <property type="evidence" value="ECO:0007669"/>
    <property type="project" value="UniProtKB-UniRule"/>
</dbReference>
<evidence type="ECO:0000259" key="10">
    <source>
        <dbReference type="Pfam" id="PF00281"/>
    </source>
</evidence>
<keyword evidence="13" id="KW-1185">Reference proteome</keyword>
<dbReference type="AlphaFoldDB" id="A0A918RU14"/>
<evidence type="ECO:0000256" key="9">
    <source>
        <dbReference type="RuleBase" id="RU003930"/>
    </source>
</evidence>
<dbReference type="SUPFAM" id="SSF55282">
    <property type="entry name" value="RL5-like"/>
    <property type="match status" value="1"/>
</dbReference>
<dbReference type="Pfam" id="PF00673">
    <property type="entry name" value="Ribosomal_L5_C"/>
    <property type="match status" value="1"/>
</dbReference>
<reference evidence="12" key="1">
    <citation type="journal article" date="2014" name="Int. J. Syst. Evol. Microbiol.">
        <title>Complete genome sequence of Corynebacterium casei LMG S-19264T (=DSM 44701T), isolated from a smear-ripened cheese.</title>
        <authorList>
            <consortium name="US DOE Joint Genome Institute (JGI-PGF)"/>
            <person name="Walter F."/>
            <person name="Albersmeier A."/>
            <person name="Kalinowski J."/>
            <person name="Ruckert C."/>
        </authorList>
    </citation>
    <scope>NUCLEOTIDE SEQUENCE</scope>
    <source>
        <strain evidence="12">KCTC 32437</strain>
    </source>
</reference>
<dbReference type="FunFam" id="3.30.1440.10:FF:000001">
    <property type="entry name" value="50S ribosomal protein L5"/>
    <property type="match status" value="1"/>
</dbReference>
<comment type="function">
    <text evidence="8">This is 1 of the proteins that bind and probably mediate the attachment of the 5S RNA into the large ribosomal subunit, where it forms part of the central protuberance. In the 70S ribosome it contacts protein S13 of the 30S subunit (bridge B1b), connecting the 2 subunits; this bridge is implicated in subunit movement. Contacts the P site tRNA; the 5S rRNA and some of its associated proteins might help stabilize positioning of ribosome-bound tRNAs.</text>
</comment>
<comment type="similarity">
    <text evidence="1 8 9">Belongs to the universal ribosomal protein uL5 family.</text>
</comment>
<dbReference type="InterPro" id="IPR031309">
    <property type="entry name" value="Ribosomal_uL5_C"/>
</dbReference>
<protein>
    <recommendedName>
        <fullName evidence="7 8">Large ribosomal subunit protein uL5</fullName>
    </recommendedName>
</protein>
<organism evidence="12 13">
    <name type="scientific">Devosia pacifica</name>
    <dbReference type="NCBI Taxonomy" id="1335967"/>
    <lineage>
        <taxon>Bacteria</taxon>
        <taxon>Pseudomonadati</taxon>
        <taxon>Pseudomonadota</taxon>
        <taxon>Alphaproteobacteria</taxon>
        <taxon>Hyphomicrobiales</taxon>
        <taxon>Devosiaceae</taxon>
        <taxon>Devosia</taxon>
    </lineage>
</organism>
<evidence type="ECO:0000313" key="13">
    <source>
        <dbReference type="Proteomes" id="UP000646579"/>
    </source>
</evidence>
<dbReference type="GO" id="GO:0003735">
    <property type="term" value="F:structural constituent of ribosome"/>
    <property type="evidence" value="ECO:0007669"/>
    <property type="project" value="InterPro"/>
</dbReference>
<dbReference type="Pfam" id="PF00281">
    <property type="entry name" value="Ribosomal_L5"/>
    <property type="match status" value="1"/>
</dbReference>
<dbReference type="InterPro" id="IPR002132">
    <property type="entry name" value="Ribosomal_uL5"/>
</dbReference>
<evidence type="ECO:0000256" key="4">
    <source>
        <dbReference type="ARBA" id="ARBA00022884"/>
    </source>
</evidence>
<dbReference type="InterPro" id="IPR022803">
    <property type="entry name" value="Ribosomal_uL5_dom_sf"/>
</dbReference>
<dbReference type="HAMAP" id="MF_01333_B">
    <property type="entry name" value="Ribosomal_uL5_B"/>
    <property type="match status" value="1"/>
</dbReference>
<keyword evidence="3 8" id="KW-0699">rRNA-binding</keyword>
<evidence type="ECO:0000256" key="2">
    <source>
        <dbReference type="ARBA" id="ARBA00022555"/>
    </source>
</evidence>
<dbReference type="GO" id="GO:0005840">
    <property type="term" value="C:ribosome"/>
    <property type="evidence" value="ECO:0007669"/>
    <property type="project" value="UniProtKB-KW"/>
</dbReference>